<feature type="region of interest" description="Disordered" evidence="1">
    <location>
        <begin position="53"/>
        <end position="102"/>
    </location>
</feature>
<dbReference type="AlphaFoldDB" id="A0AAD1T4T5"/>
<gene>
    <name evidence="2" type="ORF">PECUL_23A036571</name>
</gene>
<feature type="region of interest" description="Disordered" evidence="1">
    <location>
        <begin position="1"/>
        <end position="41"/>
    </location>
</feature>
<evidence type="ECO:0000313" key="2">
    <source>
        <dbReference type="EMBL" id="CAH2319291.1"/>
    </source>
</evidence>
<organism evidence="2 3">
    <name type="scientific">Pelobates cultripes</name>
    <name type="common">Western spadefoot toad</name>
    <dbReference type="NCBI Taxonomy" id="61616"/>
    <lineage>
        <taxon>Eukaryota</taxon>
        <taxon>Metazoa</taxon>
        <taxon>Chordata</taxon>
        <taxon>Craniata</taxon>
        <taxon>Vertebrata</taxon>
        <taxon>Euteleostomi</taxon>
        <taxon>Amphibia</taxon>
        <taxon>Batrachia</taxon>
        <taxon>Anura</taxon>
        <taxon>Pelobatoidea</taxon>
        <taxon>Pelobatidae</taxon>
        <taxon>Pelobates</taxon>
    </lineage>
</organism>
<dbReference type="EMBL" id="OW240921">
    <property type="protein sequence ID" value="CAH2319291.1"/>
    <property type="molecule type" value="Genomic_DNA"/>
</dbReference>
<evidence type="ECO:0000313" key="3">
    <source>
        <dbReference type="Proteomes" id="UP001295444"/>
    </source>
</evidence>
<evidence type="ECO:0000256" key="1">
    <source>
        <dbReference type="SAM" id="MobiDB-lite"/>
    </source>
</evidence>
<name>A0AAD1T4T5_PELCU</name>
<keyword evidence="3" id="KW-1185">Reference proteome</keyword>
<protein>
    <submittedName>
        <fullName evidence="2">Uncharacterized protein</fullName>
    </submittedName>
</protein>
<accession>A0AAD1T4T5</accession>
<sequence>MTYQNDQISKIHHHRLPRRESQYPPHPPVRKPSFTSSRNYPFNRSQAVSKYHNYQTQPRHLPHHQHKSPPVVHNTINHTNNIHHSPGLYQNERNITPKIQRP</sequence>
<feature type="compositionally biased region" description="Low complexity" evidence="1">
    <location>
        <begin position="73"/>
        <end position="84"/>
    </location>
</feature>
<dbReference type="Proteomes" id="UP001295444">
    <property type="component" value="Chromosome 10"/>
</dbReference>
<reference evidence="2" key="1">
    <citation type="submission" date="2022-03" db="EMBL/GenBank/DDBJ databases">
        <authorList>
            <person name="Alioto T."/>
            <person name="Alioto T."/>
            <person name="Gomez Garrido J."/>
        </authorList>
    </citation>
    <scope>NUCLEOTIDE SEQUENCE</scope>
</reference>
<proteinExistence type="predicted"/>
<feature type="non-terminal residue" evidence="2">
    <location>
        <position position="102"/>
    </location>
</feature>